<dbReference type="PROSITE" id="PS51257">
    <property type="entry name" value="PROKAR_LIPOPROTEIN"/>
    <property type="match status" value="1"/>
</dbReference>
<keyword evidence="5" id="KW-0812">Transmembrane</keyword>
<reference evidence="6 7" key="1">
    <citation type="submission" date="2021-03" db="EMBL/GenBank/DDBJ databases">
        <title>Enterococcal diversity collection.</title>
        <authorList>
            <person name="Gilmore M.S."/>
            <person name="Schwartzman J."/>
            <person name="Van Tyne D."/>
            <person name="Martin M."/>
            <person name="Earl A.M."/>
            <person name="Manson A.L."/>
            <person name="Straub T."/>
            <person name="Salamzade R."/>
            <person name="Saavedra J."/>
            <person name="Lebreton F."/>
            <person name="Prichula J."/>
            <person name="Schaufler K."/>
            <person name="Gaca A."/>
            <person name="Sgardioli B."/>
            <person name="Wagenaar J."/>
            <person name="Strong T."/>
        </authorList>
    </citation>
    <scope>NUCLEOTIDE SEQUENCE [LARGE SCALE GENOMIC DNA]</scope>
    <source>
        <strain evidence="6 7">MJM16</strain>
    </source>
</reference>
<keyword evidence="5" id="KW-0472">Membrane</keyword>
<dbReference type="Proteomes" id="UP000664495">
    <property type="component" value="Unassembled WGS sequence"/>
</dbReference>
<feature type="transmembrane region" description="Helical" evidence="5">
    <location>
        <begin position="7"/>
        <end position="27"/>
    </location>
</feature>
<gene>
    <name evidence="6" type="ORF">JZO85_02630</name>
</gene>
<keyword evidence="7" id="KW-1185">Reference proteome</keyword>
<feature type="transmembrane region" description="Helical" evidence="5">
    <location>
        <begin position="285"/>
        <end position="309"/>
    </location>
</feature>
<accession>A0ABS3HCH2</accession>
<name>A0ABS3HCH2_9ENTE</name>
<dbReference type="RefSeq" id="WP_207106951.1">
    <property type="nucleotide sequence ID" value="NZ_JAFLVR010000005.1"/>
</dbReference>
<evidence type="ECO:0000256" key="4">
    <source>
        <dbReference type="SAM" id="MobiDB-lite"/>
    </source>
</evidence>
<evidence type="ECO:0000256" key="3">
    <source>
        <dbReference type="ARBA" id="ARBA00022807"/>
    </source>
</evidence>
<proteinExistence type="predicted"/>
<evidence type="ECO:0000256" key="5">
    <source>
        <dbReference type="SAM" id="Phobius"/>
    </source>
</evidence>
<comment type="caution">
    <text evidence="6">The sequence shown here is derived from an EMBL/GenBank/DDBJ whole genome shotgun (WGS) entry which is preliminary data.</text>
</comment>
<dbReference type="InterPro" id="IPR023365">
    <property type="entry name" value="Sortase_dom-sf"/>
</dbReference>
<evidence type="ECO:0000256" key="1">
    <source>
        <dbReference type="ARBA" id="ARBA00022670"/>
    </source>
</evidence>
<dbReference type="SUPFAM" id="SSF63817">
    <property type="entry name" value="Sortase"/>
    <property type="match status" value="1"/>
</dbReference>
<dbReference type="CDD" id="cd06165">
    <property type="entry name" value="Sortase_A"/>
    <property type="match status" value="1"/>
</dbReference>
<keyword evidence="2" id="KW-0378">Hydrolase</keyword>
<dbReference type="EMBL" id="JAFLVR010000005">
    <property type="protein sequence ID" value="MBO0451145.1"/>
    <property type="molecule type" value="Genomic_DNA"/>
</dbReference>
<dbReference type="InterPro" id="IPR005754">
    <property type="entry name" value="Sortase"/>
</dbReference>
<dbReference type="InterPro" id="IPR042007">
    <property type="entry name" value="Sortase_A"/>
</dbReference>
<keyword evidence="3" id="KW-0788">Thiol protease</keyword>
<organism evidence="6 7">
    <name type="scientific">Candidatus Enterococcus murrayae</name>
    <dbReference type="NCBI Taxonomy" id="2815321"/>
    <lineage>
        <taxon>Bacteria</taxon>
        <taxon>Bacillati</taxon>
        <taxon>Bacillota</taxon>
        <taxon>Bacilli</taxon>
        <taxon>Lactobacillales</taxon>
        <taxon>Enterococcaceae</taxon>
        <taxon>Enterococcus</taxon>
    </lineage>
</organism>
<feature type="region of interest" description="Disordered" evidence="4">
    <location>
        <begin position="247"/>
        <end position="266"/>
    </location>
</feature>
<sequence>MKKLWKNLPFLWIVLGIVISCASYYGYHLLLQANDHAEQIKHPIELKQNNRNEQKKKLKKGTYCPRQIKPVTPAAYAKAQLRYAEIVNQWGIGALYIPSSDIHSKILAGIDNQNLMVGVGTYYQDQRLGKGNYVLLAHNLVQGGGTLENLPKTTLQQIFYLTDFTNVYEYVSIKNDVVDQSRGDLMAIPADDQTEIVTLIRCEGGINTSNRAVVQGEFLREYPASEARKAVKLGLGLIEESWTNDEKISNQQRSSTSEESSIRIRKRSAETSNEPIYSLFQITCIYLFTFLNEVPVVIGIGYLIGLLAFTHIATRKQHEF</sequence>
<keyword evidence="1" id="KW-0645">Protease</keyword>
<evidence type="ECO:0000256" key="2">
    <source>
        <dbReference type="ARBA" id="ARBA00022801"/>
    </source>
</evidence>
<evidence type="ECO:0000313" key="7">
    <source>
        <dbReference type="Proteomes" id="UP000664495"/>
    </source>
</evidence>
<dbReference type="Pfam" id="PF04203">
    <property type="entry name" value="Sortase"/>
    <property type="match status" value="1"/>
</dbReference>
<dbReference type="Gene3D" id="2.40.260.10">
    <property type="entry name" value="Sortase"/>
    <property type="match status" value="1"/>
</dbReference>
<keyword evidence="5" id="KW-1133">Transmembrane helix</keyword>
<protein>
    <submittedName>
        <fullName evidence="6">Class A sortase</fullName>
    </submittedName>
</protein>
<evidence type="ECO:0000313" key="6">
    <source>
        <dbReference type="EMBL" id="MBO0451145.1"/>
    </source>
</evidence>